<dbReference type="PANTHER" id="PTHR14614:SF39">
    <property type="entry name" value="HISTIDINE PROTEIN METHYLTRANSFERASE 1 HOMOLOG"/>
    <property type="match status" value="1"/>
</dbReference>
<proteinExistence type="inferred from homology"/>
<evidence type="ECO:0000313" key="13">
    <source>
        <dbReference type="Proteomes" id="UP000799421"/>
    </source>
</evidence>
<feature type="transmembrane region" description="Helical" evidence="11">
    <location>
        <begin position="114"/>
        <end position="135"/>
    </location>
</feature>
<name>A0A6A7C3G8_9PEZI</name>
<dbReference type="GO" id="GO:0018064">
    <property type="term" value="F:protein-L-histidine N-tele-methyltransferase activity"/>
    <property type="evidence" value="ECO:0007669"/>
    <property type="project" value="UniProtKB-EC"/>
</dbReference>
<dbReference type="EC" id="2.1.1.85" evidence="3"/>
<evidence type="ECO:0000256" key="4">
    <source>
        <dbReference type="ARBA" id="ARBA00022490"/>
    </source>
</evidence>
<evidence type="ECO:0000256" key="6">
    <source>
        <dbReference type="ARBA" id="ARBA00022679"/>
    </source>
</evidence>
<keyword evidence="7" id="KW-0949">S-adenosyl-L-methionine</keyword>
<dbReference type="Proteomes" id="UP000799421">
    <property type="component" value="Unassembled WGS sequence"/>
</dbReference>
<keyword evidence="8" id="KW-0539">Nucleus</keyword>
<dbReference type="GO" id="GO:0032259">
    <property type="term" value="P:methylation"/>
    <property type="evidence" value="ECO:0007669"/>
    <property type="project" value="UniProtKB-KW"/>
</dbReference>
<keyword evidence="6" id="KW-0808">Transferase</keyword>
<dbReference type="GO" id="GO:0005634">
    <property type="term" value="C:nucleus"/>
    <property type="evidence" value="ECO:0007669"/>
    <property type="project" value="UniProtKB-SubCell"/>
</dbReference>
<comment type="subcellular location">
    <subcellularLocation>
        <location evidence="2">Cytoplasm</location>
    </subcellularLocation>
    <subcellularLocation>
        <location evidence="1">Nucleus</location>
    </subcellularLocation>
</comment>
<feature type="region of interest" description="Disordered" evidence="10">
    <location>
        <begin position="1"/>
        <end position="78"/>
    </location>
</feature>
<dbReference type="Gene3D" id="3.40.50.150">
    <property type="entry name" value="Vaccinia Virus protein VP39"/>
    <property type="match status" value="1"/>
</dbReference>
<dbReference type="InterPro" id="IPR029063">
    <property type="entry name" value="SAM-dependent_MTases_sf"/>
</dbReference>
<dbReference type="PANTHER" id="PTHR14614">
    <property type="entry name" value="HEPATOCELLULAR CARCINOMA-ASSOCIATED ANTIGEN"/>
    <property type="match status" value="1"/>
</dbReference>
<feature type="compositionally biased region" description="Basic residues" evidence="10">
    <location>
        <begin position="41"/>
        <end position="50"/>
    </location>
</feature>
<evidence type="ECO:0000256" key="1">
    <source>
        <dbReference type="ARBA" id="ARBA00004123"/>
    </source>
</evidence>
<sequence>MRRSRLSDSWDSVNDEEYDRSGPPSPGLQMPPSPDAAPHMRASKPRLRVHHQSDAAVRAKTPRQRLNQRSMTSDAGTFKRQARNESSLWGTAIQPVITYLLDVLGLALHYAKPVLGYAILLYLLITGFAFAAGFLTKSVNTALAPICHFPGVSHLHLPFCPQTLRHGPAEFDKLVETQTQFEDILASTQVGATLPMDMKRSEAGIRDLKHVVQYSILPSRNELVFEFTAFIDTARQASHDLGTFNSRIGRAVDHIVSTSKWTLSVIDDYKTKQLSRGAVARWSDSINPFAPATESTILDQYLRHTSAVEDQITSLITEAQALLGMLDHLDSRLDDIANIATRDGVRVKESKEELFALLWTKLGGNRSQKAKFAEQIDLLNQVGAYKRLAWAHITTTIVKLQAMRDGLEDLRERVAMPEVLGDKVPLEVHIEHVTRGIERLERQRDAGRKAELEGYRRVLEQAERGGREGIGESTVSFCQEGWVLLCGPTRPLTFEFLGGAEDEPPADNETPKQEYSEPAKSHSLDSLLALLIDSRVAYTSVLLGEGDLPLLKRELFDIKTSLLQSGSENDELIDKISHSDLAPGVYEGGFKTWECSVDLARHLEERGPRRSLDDLWRVGVIVELGCGSALPTSVLFRYAVLHKIPIHFVLADYNSQVLQAVTLPNLILNWWAACAADRGVGGEGDEADDLLLSESLLSAFTSALHNSNITLSFLSGPWSPDLRSLLPSFPSEASTLILGAETIYTAATTDAFVEMLEFCLKEGNLAKALVAAKKYYFGLGGSVDLLKTKCAQKGLVAAEAGGMDKGVGRGLIEVQRF</sequence>
<keyword evidence="4" id="KW-0963">Cytoplasm</keyword>
<evidence type="ECO:0000256" key="5">
    <source>
        <dbReference type="ARBA" id="ARBA00022603"/>
    </source>
</evidence>
<evidence type="ECO:0000256" key="2">
    <source>
        <dbReference type="ARBA" id="ARBA00004496"/>
    </source>
</evidence>
<dbReference type="EMBL" id="MU005968">
    <property type="protein sequence ID" value="KAF2862004.1"/>
    <property type="molecule type" value="Genomic_DNA"/>
</dbReference>
<feature type="compositionally biased region" description="Pro residues" evidence="10">
    <location>
        <begin position="23"/>
        <end position="35"/>
    </location>
</feature>
<evidence type="ECO:0000313" key="12">
    <source>
        <dbReference type="EMBL" id="KAF2862004.1"/>
    </source>
</evidence>
<accession>A0A6A7C3G8</accession>
<dbReference type="InterPro" id="IPR019410">
    <property type="entry name" value="Methyltransf_16"/>
</dbReference>
<keyword evidence="11" id="KW-0812">Transmembrane</keyword>
<feature type="compositionally biased region" description="Basic and acidic residues" evidence="10">
    <location>
        <begin position="509"/>
        <end position="519"/>
    </location>
</feature>
<gene>
    <name evidence="12" type="ORF">K470DRAFT_263139</name>
</gene>
<reference evidence="12" key="1">
    <citation type="journal article" date="2020" name="Stud. Mycol.">
        <title>101 Dothideomycetes genomes: a test case for predicting lifestyles and emergence of pathogens.</title>
        <authorList>
            <person name="Haridas S."/>
            <person name="Albert R."/>
            <person name="Binder M."/>
            <person name="Bloem J."/>
            <person name="Labutti K."/>
            <person name="Salamov A."/>
            <person name="Andreopoulos B."/>
            <person name="Baker S."/>
            <person name="Barry K."/>
            <person name="Bills G."/>
            <person name="Bluhm B."/>
            <person name="Cannon C."/>
            <person name="Castanera R."/>
            <person name="Culley D."/>
            <person name="Daum C."/>
            <person name="Ezra D."/>
            <person name="Gonzalez J."/>
            <person name="Henrissat B."/>
            <person name="Kuo A."/>
            <person name="Liang C."/>
            <person name="Lipzen A."/>
            <person name="Lutzoni F."/>
            <person name="Magnuson J."/>
            <person name="Mondo S."/>
            <person name="Nolan M."/>
            <person name="Ohm R."/>
            <person name="Pangilinan J."/>
            <person name="Park H.-J."/>
            <person name="Ramirez L."/>
            <person name="Alfaro M."/>
            <person name="Sun H."/>
            <person name="Tritt A."/>
            <person name="Yoshinaga Y."/>
            <person name="Zwiers L.-H."/>
            <person name="Turgeon B."/>
            <person name="Goodwin S."/>
            <person name="Spatafora J."/>
            <person name="Crous P."/>
            <person name="Grigoriev I."/>
        </authorList>
    </citation>
    <scope>NUCLEOTIDE SEQUENCE</scope>
    <source>
        <strain evidence="12">CBS 480.64</strain>
    </source>
</reference>
<keyword evidence="11" id="KW-0472">Membrane</keyword>
<comment type="similarity">
    <text evidence="9">Belongs to the methyltransferase superfamily. METTL18 family.</text>
</comment>
<keyword evidence="11" id="KW-1133">Transmembrane helix</keyword>
<dbReference type="AlphaFoldDB" id="A0A6A7C3G8"/>
<feature type="compositionally biased region" description="Polar residues" evidence="10">
    <location>
        <begin position="64"/>
        <end position="75"/>
    </location>
</feature>
<evidence type="ECO:0000256" key="11">
    <source>
        <dbReference type="SAM" id="Phobius"/>
    </source>
</evidence>
<keyword evidence="13" id="KW-1185">Reference proteome</keyword>
<evidence type="ECO:0000256" key="8">
    <source>
        <dbReference type="ARBA" id="ARBA00023242"/>
    </source>
</evidence>
<feature type="region of interest" description="Disordered" evidence="10">
    <location>
        <begin position="496"/>
        <end position="519"/>
    </location>
</feature>
<evidence type="ECO:0000256" key="10">
    <source>
        <dbReference type="SAM" id="MobiDB-lite"/>
    </source>
</evidence>
<protein>
    <recommendedName>
        <fullName evidence="3">protein-histidine N-methyltransferase</fullName>
        <ecNumber evidence="3">2.1.1.85</ecNumber>
    </recommendedName>
</protein>
<evidence type="ECO:0000256" key="3">
    <source>
        <dbReference type="ARBA" id="ARBA00012533"/>
    </source>
</evidence>
<dbReference type="OrthoDB" id="4179406at2759"/>
<evidence type="ECO:0000256" key="9">
    <source>
        <dbReference type="ARBA" id="ARBA00038126"/>
    </source>
</evidence>
<keyword evidence="5" id="KW-0489">Methyltransferase</keyword>
<organism evidence="12 13">
    <name type="scientific">Piedraia hortae CBS 480.64</name>
    <dbReference type="NCBI Taxonomy" id="1314780"/>
    <lineage>
        <taxon>Eukaryota</taxon>
        <taxon>Fungi</taxon>
        <taxon>Dikarya</taxon>
        <taxon>Ascomycota</taxon>
        <taxon>Pezizomycotina</taxon>
        <taxon>Dothideomycetes</taxon>
        <taxon>Dothideomycetidae</taxon>
        <taxon>Capnodiales</taxon>
        <taxon>Piedraiaceae</taxon>
        <taxon>Piedraia</taxon>
    </lineage>
</organism>
<evidence type="ECO:0000256" key="7">
    <source>
        <dbReference type="ARBA" id="ARBA00022691"/>
    </source>
</evidence>
<dbReference type="GO" id="GO:0005737">
    <property type="term" value="C:cytoplasm"/>
    <property type="evidence" value="ECO:0007669"/>
    <property type="project" value="UniProtKB-SubCell"/>
</dbReference>